<gene>
    <name evidence="1" type="ORF">AsAng_0057080</name>
</gene>
<proteinExistence type="predicted"/>
<protein>
    <submittedName>
        <fullName evidence="1">Uncharacterized protein</fullName>
    </submittedName>
</protein>
<name>A0A915YL34_9BACT</name>
<reference evidence="1" key="1">
    <citation type="submission" date="2022-09" db="EMBL/GenBank/DDBJ databases">
        <title>Aureispira anguillicida sp. nov., isolated from Leptocephalus of Japanese eel Anguilla japonica.</title>
        <authorList>
            <person name="Yuasa K."/>
            <person name="Mekata T."/>
            <person name="Ikunari K."/>
        </authorList>
    </citation>
    <scope>NUCLEOTIDE SEQUENCE</scope>
    <source>
        <strain evidence="1">EL160426</strain>
    </source>
</reference>
<accession>A0A915YL34</accession>
<dbReference type="AlphaFoldDB" id="A0A915YL34"/>
<evidence type="ECO:0000313" key="2">
    <source>
        <dbReference type="Proteomes" id="UP001060919"/>
    </source>
</evidence>
<evidence type="ECO:0000313" key="1">
    <source>
        <dbReference type="EMBL" id="BDS14926.1"/>
    </source>
</evidence>
<keyword evidence="2" id="KW-1185">Reference proteome</keyword>
<organism evidence="1 2">
    <name type="scientific">Aureispira anguillae</name>
    <dbReference type="NCBI Taxonomy" id="2864201"/>
    <lineage>
        <taxon>Bacteria</taxon>
        <taxon>Pseudomonadati</taxon>
        <taxon>Bacteroidota</taxon>
        <taxon>Saprospiria</taxon>
        <taxon>Saprospirales</taxon>
        <taxon>Saprospiraceae</taxon>
        <taxon>Aureispira</taxon>
    </lineage>
</organism>
<dbReference type="Proteomes" id="UP001060919">
    <property type="component" value="Chromosome"/>
</dbReference>
<dbReference type="KEGG" id="aup:AsAng_0057080"/>
<sequence>MDALTKDYTKSPIFPTVWALAINEDLTAIILFFRKVKL</sequence>
<dbReference type="EMBL" id="AP026867">
    <property type="protein sequence ID" value="BDS14926.1"/>
    <property type="molecule type" value="Genomic_DNA"/>
</dbReference>